<dbReference type="AlphaFoldDB" id="A0ABD2PRX7"/>
<feature type="region of interest" description="Disordered" evidence="1">
    <location>
        <begin position="102"/>
        <end position="122"/>
    </location>
</feature>
<dbReference type="Proteomes" id="UP001626550">
    <property type="component" value="Unassembled WGS sequence"/>
</dbReference>
<evidence type="ECO:0000313" key="2">
    <source>
        <dbReference type="EMBL" id="KAL3309652.1"/>
    </source>
</evidence>
<organism evidence="2 3">
    <name type="scientific">Cichlidogyrus casuarinus</name>
    <dbReference type="NCBI Taxonomy" id="1844966"/>
    <lineage>
        <taxon>Eukaryota</taxon>
        <taxon>Metazoa</taxon>
        <taxon>Spiralia</taxon>
        <taxon>Lophotrochozoa</taxon>
        <taxon>Platyhelminthes</taxon>
        <taxon>Monogenea</taxon>
        <taxon>Monopisthocotylea</taxon>
        <taxon>Dactylogyridea</taxon>
        <taxon>Ancyrocephalidae</taxon>
        <taxon>Cichlidogyrus</taxon>
    </lineage>
</organism>
<accession>A0ABD2PRX7</accession>
<name>A0ABD2PRX7_9PLAT</name>
<keyword evidence="3" id="KW-1185">Reference proteome</keyword>
<proteinExistence type="predicted"/>
<evidence type="ECO:0000313" key="3">
    <source>
        <dbReference type="Proteomes" id="UP001626550"/>
    </source>
</evidence>
<gene>
    <name evidence="2" type="ORF">Ciccas_011799</name>
</gene>
<protein>
    <submittedName>
        <fullName evidence="2">Uncharacterized protein</fullName>
    </submittedName>
</protein>
<sequence>MNGDRTGFINRLKSKSIEWLAAQMRSPAMLCSNPFEPPRSMQTPSRRRKQIKKARSLSAIPANCVSLRRHSQNSLFSCTQKVIQNTEIDEHQDLLPVALENSKKAASSSALEPQAHLPATSG</sequence>
<evidence type="ECO:0000256" key="1">
    <source>
        <dbReference type="SAM" id="MobiDB-lite"/>
    </source>
</evidence>
<dbReference type="EMBL" id="JBJKFK010003678">
    <property type="protein sequence ID" value="KAL3309652.1"/>
    <property type="molecule type" value="Genomic_DNA"/>
</dbReference>
<reference evidence="2 3" key="1">
    <citation type="submission" date="2024-11" db="EMBL/GenBank/DDBJ databases">
        <title>Adaptive evolution of stress response genes in parasites aligns with host niche diversity.</title>
        <authorList>
            <person name="Hahn C."/>
            <person name="Resl P."/>
        </authorList>
    </citation>
    <scope>NUCLEOTIDE SEQUENCE [LARGE SCALE GENOMIC DNA]</scope>
    <source>
        <strain evidence="2">EGGRZ-B1_66</strain>
        <tissue evidence="2">Body</tissue>
    </source>
</reference>
<comment type="caution">
    <text evidence="2">The sequence shown here is derived from an EMBL/GenBank/DDBJ whole genome shotgun (WGS) entry which is preliminary data.</text>
</comment>